<keyword evidence="1" id="KW-0175">Coiled coil</keyword>
<dbReference type="AlphaFoldDB" id="A0A8H4KTZ0"/>
<feature type="non-terminal residue" evidence="2">
    <location>
        <position position="569"/>
    </location>
</feature>
<proteinExistence type="predicted"/>
<protein>
    <submittedName>
        <fullName evidence="2">Uncharacterized protein</fullName>
    </submittedName>
</protein>
<dbReference type="Proteomes" id="UP000605986">
    <property type="component" value="Unassembled WGS sequence"/>
</dbReference>
<sequence length="569" mass="64623">MSDFGDIPNVAIDTALDQVPDRHTAATIRRWLVDAFRKAHNKEAEANKRCERLQSELMEVQKKEAVLQAKEQDLESKVITLREEHVKVSQVAQQLPQDLSNRLAETANDIKTTLSASSKEAIGPLYTRVENTETGVRSLMQKQATFDANVQATSSSIAGLPSMEDLTNWSRDQEAQRIDAIKSLISETMGAHLESFRAEASHKDSEKLEALQAKYDSCVKGIEYYKSQSNSLQREKERLGGVRNVLEEQVKGLSSEKEALEQEVQRLRGLPEELQEARRLLSDAEKDIEHQNKVIDERDRKIEEWEVYAEGLQSKIIDSKAAALERERIIRERDECYETTQSVRQDLIEAQFYRDEACNQLQKTEQARDKVTQAKSQLEQRLIDLEEKHLRMDEIHAKEIGDLNARLEEAHGRQRETDQLVEQLKRSLAVANADLRAEQAGSSESRTKVATLEQELRDEKSRSYIAEAIQKEVSDIRSFVEDNQRLRDDLASFLNQPGTDGHLQGSVPEDGFTSELSKMYARLSETFKGIPTAPGRRDTFDMQRVAIKIAPLLQCEGAKENLLALHSAQ</sequence>
<feature type="coiled-coil region" evidence="1">
    <location>
        <begin position="354"/>
        <end position="395"/>
    </location>
</feature>
<accession>A0A8H4KTZ0</accession>
<comment type="caution">
    <text evidence="2">The sequence shown here is derived from an EMBL/GenBank/DDBJ whole genome shotgun (WGS) entry which is preliminary data.</text>
</comment>
<reference evidence="2" key="1">
    <citation type="submission" date="2020-01" db="EMBL/GenBank/DDBJ databases">
        <title>Identification and distribution of gene clusters putatively required for synthesis of sphingolipid metabolism inhibitors in phylogenetically diverse species of the filamentous fungus Fusarium.</title>
        <authorList>
            <person name="Kim H.-S."/>
            <person name="Busman M."/>
            <person name="Brown D.W."/>
            <person name="Divon H."/>
            <person name="Uhlig S."/>
            <person name="Proctor R.H."/>
        </authorList>
    </citation>
    <scope>NUCLEOTIDE SEQUENCE</scope>
    <source>
        <strain evidence="2">NRRL 53441</strain>
    </source>
</reference>
<feature type="coiled-coil region" evidence="1">
    <location>
        <begin position="243"/>
        <end position="294"/>
    </location>
</feature>
<evidence type="ECO:0000313" key="2">
    <source>
        <dbReference type="EMBL" id="KAF4456116.1"/>
    </source>
</evidence>
<evidence type="ECO:0000313" key="3">
    <source>
        <dbReference type="Proteomes" id="UP000605986"/>
    </source>
</evidence>
<evidence type="ECO:0000256" key="1">
    <source>
        <dbReference type="SAM" id="Coils"/>
    </source>
</evidence>
<keyword evidence="3" id="KW-1185">Reference proteome</keyword>
<dbReference type="EMBL" id="JAADJG010000068">
    <property type="protein sequence ID" value="KAF4456116.1"/>
    <property type="molecule type" value="Genomic_DNA"/>
</dbReference>
<feature type="coiled-coil region" evidence="1">
    <location>
        <begin position="36"/>
        <end position="77"/>
    </location>
</feature>
<name>A0A8H4KTZ0_9HYPO</name>
<gene>
    <name evidence="2" type="ORF">F53441_1671</name>
</gene>
<dbReference type="OrthoDB" id="3176171at2759"/>
<organism evidence="2 3">
    <name type="scientific">Fusarium austroafricanum</name>
    <dbReference type="NCBI Taxonomy" id="2364996"/>
    <lineage>
        <taxon>Eukaryota</taxon>
        <taxon>Fungi</taxon>
        <taxon>Dikarya</taxon>
        <taxon>Ascomycota</taxon>
        <taxon>Pezizomycotina</taxon>
        <taxon>Sordariomycetes</taxon>
        <taxon>Hypocreomycetidae</taxon>
        <taxon>Hypocreales</taxon>
        <taxon>Nectriaceae</taxon>
        <taxon>Fusarium</taxon>
        <taxon>Fusarium concolor species complex</taxon>
    </lineage>
</organism>